<dbReference type="Gene3D" id="3.50.50.60">
    <property type="entry name" value="FAD/NAD(P)-binding domain"/>
    <property type="match status" value="2"/>
</dbReference>
<evidence type="ECO:0000256" key="3">
    <source>
        <dbReference type="ARBA" id="ARBA00022630"/>
    </source>
</evidence>
<keyword evidence="3" id="KW-0285">Flavoprotein</keyword>
<gene>
    <name evidence="8" type="ORF">MNAB215_3822</name>
</gene>
<dbReference type="GO" id="GO:0016709">
    <property type="term" value="F:oxidoreductase activity, acting on paired donors, with incorporation or reduction of molecular oxygen, NAD(P)H as one donor, and incorporation of one atom of oxygen"/>
    <property type="evidence" value="ECO:0007669"/>
    <property type="project" value="UniProtKB-ARBA"/>
</dbReference>
<keyword evidence="9" id="KW-1185">Reference proteome</keyword>
<keyword evidence="5" id="KW-0521">NADP</keyword>
<evidence type="ECO:0000256" key="6">
    <source>
        <dbReference type="ARBA" id="ARBA00023002"/>
    </source>
</evidence>
<evidence type="ECO:0000256" key="2">
    <source>
        <dbReference type="ARBA" id="ARBA00010139"/>
    </source>
</evidence>
<name>A0A2U3PD00_9MYCO</name>
<reference evidence="8 9" key="1">
    <citation type="submission" date="2017-01" db="EMBL/GenBank/DDBJ databases">
        <authorList>
            <consortium name="Urmite Genomes"/>
        </authorList>
    </citation>
    <scope>NUCLEOTIDE SEQUENCE [LARGE SCALE GENOMIC DNA]</scope>
    <source>
        <strain evidence="8 9">AB215</strain>
    </source>
</reference>
<comment type="similarity">
    <text evidence="2">Belongs to the FAD-binding monooxygenase family.</text>
</comment>
<dbReference type="OrthoDB" id="5168853at2"/>
<evidence type="ECO:0000313" key="8">
    <source>
        <dbReference type="EMBL" id="SPM41612.1"/>
    </source>
</evidence>
<evidence type="ECO:0000313" key="9">
    <source>
        <dbReference type="Proteomes" id="UP000240424"/>
    </source>
</evidence>
<sequence length="543" mass="59739">MATDVDEAGHFDALVIGAGFSGLYMLHRLRQLGIRTRVLEMAENVGGTWLFNRYPGARCDIESIEYSYSFSDEVQQEWVWTESMPAQPEIEAYLNFVADRLDLRRDIAFDTKVVAMAFDEEAAAWVVQTAAGETYTAPFVVAASGILSVPLEPDIPGQGRFTGTSLYTSRWPKEGFDLAGKRVGVIGTGSTGVQLIPVVAREALHLSVFQRSPAYTLPWRVHRFEAGELDEMKSRYGEIREAQRAHPIGAARLSAFSVLLEMLTRPPLKSATREEQLRAIEENGVMGALNWGDIFFDIEANQMAGRLYGEAVARIVKDPATAASLVPVHPFACKRPIIDQGYYETFNRDNVTLVDLRKAPIREVTPTGIRTEDASYELDVIVYATGFDAMTGALSRIDIRGRDGRSLGDFWASEGPLSYLGVAVAGFPNLFTIQGPGSPSAATNFVAALEQHVEWIGECIAHLRGNGIRTIEATTTAQQEWIDHATSLVAPTVLMHPSCNSWYNGGNVPGKKRMYMGYTGGIPEYRRRCDEIAAGGYTGFKLA</sequence>
<dbReference type="STRING" id="1841861.GCA_900157365_02142"/>
<dbReference type="AlphaFoldDB" id="A0A2U3PD00"/>
<dbReference type="Proteomes" id="UP000240424">
    <property type="component" value="Unassembled WGS sequence"/>
</dbReference>
<dbReference type="SUPFAM" id="SSF51905">
    <property type="entry name" value="FAD/NAD(P)-binding domain"/>
    <property type="match status" value="3"/>
</dbReference>
<organism evidence="8 9">
    <name type="scientific">Mycobacterium numidiamassiliense</name>
    <dbReference type="NCBI Taxonomy" id="1841861"/>
    <lineage>
        <taxon>Bacteria</taxon>
        <taxon>Bacillati</taxon>
        <taxon>Actinomycetota</taxon>
        <taxon>Actinomycetes</taxon>
        <taxon>Mycobacteriales</taxon>
        <taxon>Mycobacteriaceae</taxon>
        <taxon>Mycobacterium</taxon>
    </lineage>
</organism>
<dbReference type="PANTHER" id="PTHR43098">
    <property type="entry name" value="L-ORNITHINE N(5)-MONOOXYGENASE-RELATED"/>
    <property type="match status" value="1"/>
</dbReference>
<keyword evidence="4" id="KW-0274">FAD</keyword>
<evidence type="ECO:0000256" key="5">
    <source>
        <dbReference type="ARBA" id="ARBA00022857"/>
    </source>
</evidence>
<dbReference type="RefSeq" id="WP_077082148.1">
    <property type="nucleotide sequence ID" value="NZ_FUEZ01000004.1"/>
</dbReference>
<keyword evidence="7" id="KW-0503">Monooxygenase</keyword>
<evidence type="ECO:0000256" key="4">
    <source>
        <dbReference type="ARBA" id="ARBA00022827"/>
    </source>
</evidence>
<proteinExistence type="inferred from homology"/>
<dbReference type="InterPro" id="IPR050775">
    <property type="entry name" value="FAD-binding_Monooxygenases"/>
</dbReference>
<dbReference type="Pfam" id="PF13738">
    <property type="entry name" value="Pyr_redox_3"/>
    <property type="match status" value="1"/>
</dbReference>
<comment type="cofactor">
    <cofactor evidence="1">
        <name>FAD</name>
        <dbReference type="ChEBI" id="CHEBI:57692"/>
    </cofactor>
</comment>
<accession>A0A2U3PD00</accession>
<evidence type="ECO:0000256" key="1">
    <source>
        <dbReference type="ARBA" id="ARBA00001974"/>
    </source>
</evidence>
<evidence type="ECO:0000256" key="7">
    <source>
        <dbReference type="ARBA" id="ARBA00023033"/>
    </source>
</evidence>
<dbReference type="EMBL" id="FUEZ01000004">
    <property type="protein sequence ID" value="SPM41612.1"/>
    <property type="molecule type" value="Genomic_DNA"/>
</dbReference>
<dbReference type="PANTHER" id="PTHR43098:SF3">
    <property type="entry name" value="L-ORNITHINE N(5)-MONOOXYGENASE-RELATED"/>
    <property type="match status" value="1"/>
</dbReference>
<protein>
    <submittedName>
        <fullName evidence="8">Predicted flavoprotein CzcO associated with the cation diffusion facilitator CzcD</fullName>
    </submittedName>
</protein>
<dbReference type="InterPro" id="IPR036188">
    <property type="entry name" value="FAD/NAD-bd_sf"/>
</dbReference>
<keyword evidence="6" id="KW-0560">Oxidoreductase</keyword>